<sequence>MRILAAWKKEVKCDLLYAALQLAWWLAEGSSVLGSAFRGNARRAGGRAVRPRRIKATPNTSAA</sequence>
<protein>
    <submittedName>
        <fullName evidence="2">Uncharacterized protein</fullName>
    </submittedName>
</protein>
<dbReference type="EMBL" id="JBHUFD010000002">
    <property type="protein sequence ID" value="MFD1872177.1"/>
    <property type="molecule type" value="Genomic_DNA"/>
</dbReference>
<organism evidence="2 3">
    <name type="scientific">Hymenobacter bucti</name>
    <dbReference type="NCBI Taxonomy" id="1844114"/>
    <lineage>
        <taxon>Bacteria</taxon>
        <taxon>Pseudomonadati</taxon>
        <taxon>Bacteroidota</taxon>
        <taxon>Cytophagia</taxon>
        <taxon>Cytophagales</taxon>
        <taxon>Hymenobacteraceae</taxon>
        <taxon>Hymenobacter</taxon>
    </lineage>
</organism>
<comment type="caution">
    <text evidence="2">The sequence shown here is derived from an EMBL/GenBank/DDBJ whole genome shotgun (WGS) entry which is preliminary data.</text>
</comment>
<feature type="region of interest" description="Disordered" evidence="1">
    <location>
        <begin position="43"/>
        <end position="63"/>
    </location>
</feature>
<proteinExistence type="predicted"/>
<evidence type="ECO:0000313" key="3">
    <source>
        <dbReference type="Proteomes" id="UP001597197"/>
    </source>
</evidence>
<name>A0ABW4QRH1_9BACT</name>
<dbReference type="RefSeq" id="WP_382312563.1">
    <property type="nucleotide sequence ID" value="NZ_JBHUFD010000002.1"/>
</dbReference>
<accession>A0ABW4QRH1</accession>
<evidence type="ECO:0000313" key="2">
    <source>
        <dbReference type="EMBL" id="MFD1872177.1"/>
    </source>
</evidence>
<feature type="compositionally biased region" description="Basic residues" evidence="1">
    <location>
        <begin position="43"/>
        <end position="55"/>
    </location>
</feature>
<dbReference type="Proteomes" id="UP001597197">
    <property type="component" value="Unassembled WGS sequence"/>
</dbReference>
<keyword evidence="3" id="KW-1185">Reference proteome</keyword>
<reference evidence="3" key="1">
    <citation type="journal article" date="2019" name="Int. J. Syst. Evol. Microbiol.">
        <title>The Global Catalogue of Microorganisms (GCM) 10K type strain sequencing project: providing services to taxonomists for standard genome sequencing and annotation.</title>
        <authorList>
            <consortium name="The Broad Institute Genomics Platform"/>
            <consortium name="The Broad Institute Genome Sequencing Center for Infectious Disease"/>
            <person name="Wu L."/>
            <person name="Ma J."/>
        </authorList>
    </citation>
    <scope>NUCLEOTIDE SEQUENCE [LARGE SCALE GENOMIC DNA]</scope>
    <source>
        <strain evidence="3">CGMCC 1.15795</strain>
    </source>
</reference>
<evidence type="ECO:0000256" key="1">
    <source>
        <dbReference type="SAM" id="MobiDB-lite"/>
    </source>
</evidence>
<gene>
    <name evidence="2" type="ORF">ACFSDX_07050</name>
</gene>